<dbReference type="PANTHER" id="PTHR43792">
    <property type="entry name" value="GNAT FAMILY, PUTATIVE (AFU_ORTHOLOGUE AFUA_3G00765)-RELATED-RELATED"/>
    <property type="match status" value="1"/>
</dbReference>
<dbReference type="RefSeq" id="WP_066864832.1">
    <property type="nucleotide sequence ID" value="NZ_CABKVV010000014.1"/>
</dbReference>
<dbReference type="Pfam" id="PF13302">
    <property type="entry name" value="Acetyltransf_3"/>
    <property type="match status" value="1"/>
</dbReference>
<dbReference type="Gene3D" id="3.40.630.30">
    <property type="match status" value="1"/>
</dbReference>
<accession>A0ABT1RXN4</accession>
<organism evidence="2 3">
    <name type="scientific">Neglectibacter timonensis</name>
    <dbReference type="NCBI Taxonomy" id="1776382"/>
    <lineage>
        <taxon>Bacteria</taxon>
        <taxon>Bacillati</taxon>
        <taxon>Bacillota</taxon>
        <taxon>Clostridia</taxon>
        <taxon>Eubacteriales</taxon>
        <taxon>Oscillospiraceae</taxon>
        <taxon>Neglectibacter</taxon>
    </lineage>
</organism>
<sequence length="182" mass="21226">MKQILATKRLFLREMGQEDYSDLSSLLQDRAVMYAYEHDFTAEDVQEWLDRQLRRYREDGYGLWAMILRETGEFIGQVGLTRQDAAGEEVLEIGYLLKHAFWHQGFASEATEACKEYAFQILHAPKVCSIIKADNIASQKVAKGLGMKKVKEFKKTFYNGEMLHFLYEVKNKKQFPIKISRL</sequence>
<feature type="domain" description="N-acetyltransferase" evidence="1">
    <location>
        <begin position="10"/>
        <end position="172"/>
    </location>
</feature>
<dbReference type="GeneID" id="90532718"/>
<evidence type="ECO:0000313" key="3">
    <source>
        <dbReference type="Proteomes" id="UP001524473"/>
    </source>
</evidence>
<reference evidence="2 3" key="1">
    <citation type="submission" date="2022-06" db="EMBL/GenBank/DDBJ databases">
        <title>Isolation of gut microbiota from human fecal samples.</title>
        <authorList>
            <person name="Pamer E.G."/>
            <person name="Barat B."/>
            <person name="Waligurski E."/>
            <person name="Medina S."/>
            <person name="Paddock L."/>
            <person name="Mostad J."/>
        </authorList>
    </citation>
    <scope>NUCLEOTIDE SEQUENCE [LARGE SCALE GENOMIC DNA]</scope>
    <source>
        <strain evidence="2 3">DFI.9.73</strain>
    </source>
</reference>
<proteinExistence type="predicted"/>
<gene>
    <name evidence="2" type="ORF">NE695_05895</name>
</gene>
<dbReference type="PANTHER" id="PTHR43792:SF1">
    <property type="entry name" value="N-ACETYLTRANSFERASE DOMAIN-CONTAINING PROTEIN"/>
    <property type="match status" value="1"/>
</dbReference>
<keyword evidence="3" id="KW-1185">Reference proteome</keyword>
<dbReference type="Proteomes" id="UP001524473">
    <property type="component" value="Unassembled WGS sequence"/>
</dbReference>
<dbReference type="InterPro" id="IPR016181">
    <property type="entry name" value="Acyl_CoA_acyltransferase"/>
</dbReference>
<comment type="caution">
    <text evidence="2">The sequence shown here is derived from an EMBL/GenBank/DDBJ whole genome shotgun (WGS) entry which is preliminary data.</text>
</comment>
<evidence type="ECO:0000259" key="1">
    <source>
        <dbReference type="PROSITE" id="PS51186"/>
    </source>
</evidence>
<evidence type="ECO:0000313" key="2">
    <source>
        <dbReference type="EMBL" id="MCQ4839448.1"/>
    </source>
</evidence>
<name>A0ABT1RXN4_9FIRM</name>
<dbReference type="InterPro" id="IPR000182">
    <property type="entry name" value="GNAT_dom"/>
</dbReference>
<dbReference type="EMBL" id="JANFZH010000010">
    <property type="protein sequence ID" value="MCQ4839448.1"/>
    <property type="molecule type" value="Genomic_DNA"/>
</dbReference>
<dbReference type="InterPro" id="IPR051531">
    <property type="entry name" value="N-acetyltransferase"/>
</dbReference>
<dbReference type="PROSITE" id="PS51186">
    <property type="entry name" value="GNAT"/>
    <property type="match status" value="1"/>
</dbReference>
<dbReference type="SUPFAM" id="SSF55729">
    <property type="entry name" value="Acyl-CoA N-acyltransferases (Nat)"/>
    <property type="match status" value="1"/>
</dbReference>
<protein>
    <submittedName>
        <fullName evidence="2">GNAT family N-acetyltransferase</fullName>
    </submittedName>
</protein>